<dbReference type="GO" id="GO:0005524">
    <property type="term" value="F:ATP binding"/>
    <property type="evidence" value="ECO:0007669"/>
    <property type="project" value="InterPro"/>
</dbReference>
<dbReference type="InterPro" id="IPR036890">
    <property type="entry name" value="HATPase_C_sf"/>
</dbReference>
<protein>
    <submittedName>
        <fullName evidence="6">Mismatch repair-related protein</fullName>
    </submittedName>
</protein>
<evidence type="ECO:0000259" key="5">
    <source>
        <dbReference type="SMART" id="SM01340"/>
    </source>
</evidence>
<dbReference type="InterPro" id="IPR042121">
    <property type="entry name" value="MutL_C_regsub"/>
</dbReference>
<proteinExistence type="inferred from homology"/>
<dbReference type="Gene3D" id="3.30.565.10">
    <property type="entry name" value="Histidine kinase-like ATPase, C-terminal domain"/>
    <property type="match status" value="1"/>
</dbReference>
<dbReference type="InterPro" id="IPR042120">
    <property type="entry name" value="MutL_C_dimsub"/>
</dbReference>
<dbReference type="InterPro" id="IPR038973">
    <property type="entry name" value="MutL/Mlh/Pms-like"/>
</dbReference>
<evidence type="ECO:0000313" key="6">
    <source>
        <dbReference type="EMBL" id="PAV21351.1"/>
    </source>
</evidence>
<keyword evidence="7" id="KW-1185">Reference proteome</keyword>
<dbReference type="Pfam" id="PF13589">
    <property type="entry name" value="HATPase_c_3"/>
    <property type="match status" value="1"/>
</dbReference>
<feature type="domain" description="DNA mismatch repair protein S5" evidence="5">
    <location>
        <begin position="229"/>
        <end position="367"/>
    </location>
</feature>
<dbReference type="GO" id="GO:0140664">
    <property type="term" value="F:ATP-dependent DNA damage sensor activity"/>
    <property type="evidence" value="ECO:0007669"/>
    <property type="project" value="InterPro"/>
</dbReference>
<evidence type="ECO:0000259" key="4">
    <source>
        <dbReference type="SMART" id="SM00853"/>
    </source>
</evidence>
<comment type="caution">
    <text evidence="6">The sequence shown here is derived from an EMBL/GenBank/DDBJ whole genome shotgun (WGS) entry which is preliminary data.</text>
</comment>
<dbReference type="AlphaFoldDB" id="A0A286UP18"/>
<accession>A0A286UP18</accession>
<dbReference type="Gene3D" id="3.30.1370.100">
    <property type="entry name" value="MutL, C-terminal domain, regulatory subdomain"/>
    <property type="match status" value="1"/>
</dbReference>
<evidence type="ECO:0000256" key="2">
    <source>
        <dbReference type="ARBA" id="ARBA00022763"/>
    </source>
</evidence>
<dbReference type="InterPro" id="IPR014762">
    <property type="entry name" value="DNA_mismatch_repair_CS"/>
</dbReference>
<dbReference type="InParanoid" id="A0A286UP18"/>
<dbReference type="SMART" id="SM00853">
    <property type="entry name" value="MutL_C"/>
    <property type="match status" value="1"/>
</dbReference>
<dbReference type="Proteomes" id="UP000217199">
    <property type="component" value="Unassembled WGS sequence"/>
</dbReference>
<dbReference type="Gene3D" id="3.30.1540.20">
    <property type="entry name" value="MutL, C-terminal domain, dimerisation subdomain"/>
    <property type="match status" value="1"/>
</dbReference>
<dbReference type="SUPFAM" id="SSF54211">
    <property type="entry name" value="Ribosomal protein S5 domain 2-like"/>
    <property type="match status" value="1"/>
</dbReference>
<dbReference type="STRING" id="2282107.A0A286UP18"/>
<feature type="compositionally biased region" description="Polar residues" evidence="3">
    <location>
        <begin position="376"/>
        <end position="387"/>
    </location>
</feature>
<feature type="domain" description="MutL C-terminal dimerisation" evidence="4">
    <location>
        <begin position="555"/>
        <end position="763"/>
    </location>
</feature>
<evidence type="ECO:0000313" key="7">
    <source>
        <dbReference type="Proteomes" id="UP000217199"/>
    </source>
</evidence>
<dbReference type="Gene3D" id="3.30.230.10">
    <property type="match status" value="1"/>
</dbReference>
<reference evidence="6 7" key="1">
    <citation type="journal article" date="2017" name="Mol. Ecol.">
        <title>Comparative and population genomic landscape of Phellinus noxius: A hypervariable fungus causing root rot in trees.</title>
        <authorList>
            <person name="Chung C.L."/>
            <person name="Lee T.J."/>
            <person name="Akiba M."/>
            <person name="Lee H.H."/>
            <person name="Kuo T.H."/>
            <person name="Liu D."/>
            <person name="Ke H.M."/>
            <person name="Yokoi T."/>
            <person name="Roa M.B."/>
            <person name="Lu M.J."/>
            <person name="Chang Y.Y."/>
            <person name="Ann P.J."/>
            <person name="Tsai J.N."/>
            <person name="Chen C.Y."/>
            <person name="Tzean S.S."/>
            <person name="Ota Y."/>
            <person name="Hattori T."/>
            <person name="Sahashi N."/>
            <person name="Liou R.F."/>
            <person name="Kikuchi T."/>
            <person name="Tsai I.J."/>
        </authorList>
    </citation>
    <scope>NUCLEOTIDE SEQUENCE [LARGE SCALE GENOMIC DNA]</scope>
    <source>
        <strain evidence="6 7">FFPRI411160</strain>
    </source>
</reference>
<dbReference type="InterPro" id="IPR013507">
    <property type="entry name" value="DNA_mismatch_S5_2-like"/>
</dbReference>
<dbReference type="GO" id="GO:0016887">
    <property type="term" value="F:ATP hydrolysis activity"/>
    <property type="evidence" value="ECO:0007669"/>
    <property type="project" value="InterPro"/>
</dbReference>
<dbReference type="SUPFAM" id="SSF55874">
    <property type="entry name" value="ATPase domain of HSP90 chaperone/DNA topoisomerase II/histidine kinase"/>
    <property type="match status" value="1"/>
</dbReference>
<feature type="region of interest" description="Disordered" evidence="3">
    <location>
        <begin position="376"/>
        <end position="418"/>
    </location>
</feature>
<dbReference type="GO" id="GO:0030983">
    <property type="term" value="F:mismatched DNA binding"/>
    <property type="evidence" value="ECO:0007669"/>
    <property type="project" value="InterPro"/>
</dbReference>
<gene>
    <name evidence="6" type="ORF">PNOK_0397800</name>
</gene>
<dbReference type="InterPro" id="IPR037198">
    <property type="entry name" value="MutL_C_sf"/>
</dbReference>
<dbReference type="PANTHER" id="PTHR10073:SF47">
    <property type="entry name" value="DNA MISMATCH REPAIR PROTEIN MLH3"/>
    <property type="match status" value="1"/>
</dbReference>
<dbReference type="OrthoDB" id="429932at2759"/>
<dbReference type="GO" id="GO:0006298">
    <property type="term" value="P:mismatch repair"/>
    <property type="evidence" value="ECO:0007669"/>
    <property type="project" value="InterPro"/>
</dbReference>
<sequence>MSSSARLERLDSATRSKLRSTQILTSLPQIISELAQNSIDANADTIEVGLYQDEWSCWVRDNGTGISKDGFDLLRQGLEKGRYLSSKTYDPTSLDHANTFGFRGEALASAADLSCIEISSRTSRSKESWSIILKGGEQLYYGPSTRWRRESSGTSVLLRDVFFNLPVRRLSHPSPSRTIELIKRELEQLALMHPGISFSLKDESKELSTVPERSRVLVIPKTASALATFKALYGRVLVEHVNEINEESGQMKLEGFISLVGSQSKSYQFIFVNRHIVDHGELHRILDKRFTASTFSKHALDESGDVPPTRMRRSPRKGDRHPIYVLSLTLPPKEIDNCLDPSKAVIKFQKQTDVINFFTDIIQRFLARNGFSSKRPSTDNRFTFSSKRNMKRRRTSSGTHQNGAPWSPKNGKVTKKSKPSDVFISEDQQNDPSEEFTWLDPNTGKAYIIDTRTGHSFQPSKSPTKGLLITSSNHNVSSQKDMPEWIRKALMANKAYAATEPSIPVYDANLFESSPRKESWIREFASSASTHTTLENIQNIPNPSFSKDILGTAKVITQVDRKFIACIIQNTSVTQTSSESENFSGKTLLLIDQHAADERIRVEKYLKSLCFGHLRDGGLGIERRILDPPVPVLLTEHELEKMNSEEANVAFRSWGFDIFREGTKGGSLYEEGFGMIRFSSVPEVVADKLLSGSCDNLHEVTKGYLAKLETESLGYRMKDLSIQETGKEDENNWLRALRDCPRELVNLINSRACRGAIMFNDVLTVDQCVRLVQELSVTAYPFQCAHGRPSVVPLISLQGRRESGGSGLAAQQPSSKAINWGALL</sequence>
<dbReference type="Pfam" id="PF01119">
    <property type="entry name" value="DNA_mis_repair"/>
    <property type="match status" value="2"/>
</dbReference>
<dbReference type="GO" id="GO:0032300">
    <property type="term" value="C:mismatch repair complex"/>
    <property type="evidence" value="ECO:0007669"/>
    <property type="project" value="InterPro"/>
</dbReference>
<keyword evidence="2" id="KW-0227">DNA damage</keyword>
<organism evidence="6 7">
    <name type="scientific">Pyrrhoderma noxium</name>
    <dbReference type="NCBI Taxonomy" id="2282107"/>
    <lineage>
        <taxon>Eukaryota</taxon>
        <taxon>Fungi</taxon>
        <taxon>Dikarya</taxon>
        <taxon>Basidiomycota</taxon>
        <taxon>Agaricomycotina</taxon>
        <taxon>Agaricomycetes</taxon>
        <taxon>Hymenochaetales</taxon>
        <taxon>Hymenochaetaceae</taxon>
        <taxon>Pyrrhoderma</taxon>
    </lineage>
</organism>
<dbReference type="SMART" id="SM01340">
    <property type="entry name" value="DNA_mis_repair"/>
    <property type="match status" value="1"/>
</dbReference>
<dbReference type="PROSITE" id="PS00058">
    <property type="entry name" value="DNA_MISMATCH_REPAIR_1"/>
    <property type="match status" value="1"/>
</dbReference>
<dbReference type="SUPFAM" id="SSF118116">
    <property type="entry name" value="DNA mismatch repair protein MutL"/>
    <property type="match status" value="1"/>
</dbReference>
<dbReference type="PANTHER" id="PTHR10073">
    <property type="entry name" value="DNA MISMATCH REPAIR PROTEIN MLH, PMS, MUTL"/>
    <property type="match status" value="1"/>
</dbReference>
<name>A0A286UP18_9AGAM</name>
<comment type="similarity">
    <text evidence="1">Belongs to the DNA mismatch repair MutL/HexB family.</text>
</comment>
<evidence type="ECO:0000256" key="1">
    <source>
        <dbReference type="ARBA" id="ARBA00006082"/>
    </source>
</evidence>
<dbReference type="EMBL" id="NBII01000003">
    <property type="protein sequence ID" value="PAV21351.1"/>
    <property type="molecule type" value="Genomic_DNA"/>
</dbReference>
<feature type="region of interest" description="Disordered" evidence="3">
    <location>
        <begin position="454"/>
        <end position="475"/>
    </location>
</feature>
<dbReference type="GO" id="GO:0061982">
    <property type="term" value="P:meiosis I cell cycle process"/>
    <property type="evidence" value="ECO:0007669"/>
    <property type="project" value="UniProtKB-ARBA"/>
</dbReference>
<dbReference type="InterPro" id="IPR014790">
    <property type="entry name" value="MutL_C"/>
</dbReference>
<dbReference type="InterPro" id="IPR020568">
    <property type="entry name" value="Ribosomal_Su5_D2-typ_SF"/>
</dbReference>
<dbReference type="InterPro" id="IPR014721">
    <property type="entry name" value="Ribsml_uS5_D2-typ_fold_subgr"/>
</dbReference>
<evidence type="ECO:0000256" key="3">
    <source>
        <dbReference type="SAM" id="MobiDB-lite"/>
    </source>
</evidence>